<dbReference type="Proteomes" id="UP000015105">
    <property type="component" value="Chromosome 7D"/>
</dbReference>
<accession>A0A453RLZ9</accession>
<dbReference type="PANTHER" id="PTHR33087:SF52">
    <property type="entry name" value="CCHC-TYPE DOMAIN-CONTAINING PROTEIN"/>
    <property type="match status" value="1"/>
</dbReference>
<dbReference type="AlphaFoldDB" id="A0A453RLZ9"/>
<dbReference type="PANTHER" id="PTHR33087">
    <property type="entry name" value="OS07G0539200 PROTEIN"/>
    <property type="match status" value="1"/>
</dbReference>
<keyword evidence="2" id="KW-1185">Reference proteome</keyword>
<dbReference type="InterPro" id="IPR053253">
    <property type="entry name" value="Sex_diff_modulator"/>
</dbReference>
<reference evidence="2" key="2">
    <citation type="journal article" date="2017" name="Nat. Plants">
        <title>The Aegilops tauschii genome reveals multiple impacts of transposons.</title>
        <authorList>
            <person name="Zhao G."/>
            <person name="Zou C."/>
            <person name="Li K."/>
            <person name="Wang K."/>
            <person name="Li T."/>
            <person name="Gao L."/>
            <person name="Zhang X."/>
            <person name="Wang H."/>
            <person name="Yang Z."/>
            <person name="Liu X."/>
            <person name="Jiang W."/>
            <person name="Mao L."/>
            <person name="Kong X."/>
            <person name="Jiao Y."/>
            <person name="Jia J."/>
        </authorList>
    </citation>
    <scope>NUCLEOTIDE SEQUENCE [LARGE SCALE GENOMIC DNA]</scope>
    <source>
        <strain evidence="2">cv. AL8/78</strain>
    </source>
</reference>
<reference evidence="1" key="4">
    <citation type="submission" date="2019-03" db="UniProtKB">
        <authorList>
            <consortium name="EnsemblPlants"/>
        </authorList>
    </citation>
    <scope>IDENTIFICATION</scope>
</reference>
<evidence type="ECO:0000313" key="1">
    <source>
        <dbReference type="EnsemblPlants" id="AET7Gv20626800.1"/>
    </source>
</evidence>
<reference evidence="1" key="5">
    <citation type="journal article" date="2021" name="G3 (Bethesda)">
        <title>Aegilops tauschii genome assembly Aet v5.0 features greater sequence contiguity and improved annotation.</title>
        <authorList>
            <person name="Wang L."/>
            <person name="Zhu T."/>
            <person name="Rodriguez J.C."/>
            <person name="Deal K.R."/>
            <person name="Dubcovsky J."/>
            <person name="McGuire P.E."/>
            <person name="Lux T."/>
            <person name="Spannagl M."/>
            <person name="Mayer K.F.X."/>
            <person name="Baldrich P."/>
            <person name="Meyers B.C."/>
            <person name="Huo N."/>
            <person name="Gu Y.Q."/>
            <person name="Zhou H."/>
            <person name="Devos K.M."/>
            <person name="Bennetzen J.L."/>
            <person name="Unver T."/>
            <person name="Budak H."/>
            <person name="Gulick P.J."/>
            <person name="Galiba G."/>
            <person name="Kalapos B."/>
            <person name="Nelson D.R."/>
            <person name="Li P."/>
            <person name="You F.M."/>
            <person name="Luo M.C."/>
            <person name="Dvorak J."/>
        </authorList>
    </citation>
    <scope>NUCLEOTIDE SEQUENCE [LARGE SCALE GENOMIC DNA]</scope>
    <source>
        <strain evidence="1">cv. AL8/78</strain>
    </source>
</reference>
<reference evidence="2" key="1">
    <citation type="journal article" date="2014" name="Science">
        <title>Ancient hybridizations among the ancestral genomes of bread wheat.</title>
        <authorList>
            <consortium name="International Wheat Genome Sequencing Consortium,"/>
            <person name="Marcussen T."/>
            <person name="Sandve S.R."/>
            <person name="Heier L."/>
            <person name="Spannagl M."/>
            <person name="Pfeifer M."/>
            <person name="Jakobsen K.S."/>
            <person name="Wulff B.B."/>
            <person name="Steuernagel B."/>
            <person name="Mayer K.F."/>
            <person name="Olsen O.A."/>
        </authorList>
    </citation>
    <scope>NUCLEOTIDE SEQUENCE [LARGE SCALE GENOMIC DNA]</scope>
    <source>
        <strain evidence="2">cv. AL8/78</strain>
    </source>
</reference>
<proteinExistence type="predicted"/>
<dbReference type="Gramene" id="AET7Gv20626800.1">
    <property type="protein sequence ID" value="AET7Gv20626800.1"/>
    <property type="gene ID" value="AET7Gv20626800"/>
</dbReference>
<dbReference type="EnsemblPlants" id="AET7Gv20626800.1">
    <property type="protein sequence ID" value="AET7Gv20626800.1"/>
    <property type="gene ID" value="AET7Gv20626800"/>
</dbReference>
<organism evidence="1 2">
    <name type="scientific">Aegilops tauschii subsp. strangulata</name>
    <name type="common">Goatgrass</name>
    <dbReference type="NCBI Taxonomy" id="200361"/>
    <lineage>
        <taxon>Eukaryota</taxon>
        <taxon>Viridiplantae</taxon>
        <taxon>Streptophyta</taxon>
        <taxon>Embryophyta</taxon>
        <taxon>Tracheophyta</taxon>
        <taxon>Spermatophyta</taxon>
        <taxon>Magnoliopsida</taxon>
        <taxon>Liliopsida</taxon>
        <taxon>Poales</taxon>
        <taxon>Poaceae</taxon>
        <taxon>BOP clade</taxon>
        <taxon>Pooideae</taxon>
        <taxon>Triticodae</taxon>
        <taxon>Triticeae</taxon>
        <taxon>Triticinae</taxon>
        <taxon>Aegilops</taxon>
    </lineage>
</organism>
<sequence length="284" mass="31819">MLSPRLPEARLVRAGPSRLPLSASRALPPSASSPVAALAPAAWPRPAPPRLEVSVDMESEPAELCVVRRSRAMAELEGRLHNAMVVYVDDDRSELSSELVLQALQEKRGIAPDRVSVHRYSPEDFLVVFARQEDRVGVGLQPVLEFRGLRVAFRRWIRQNQAVFAALRTRVSLELEGTPPAWELEVVESLLGGSCFIESIASETSLRSDLASFKLIAWTADPETIPTRRWLAVLEPEEQREAFLPKTLQYRVLIHLAAVTSFPDGEEPWFLTGAFFRERSEWCA</sequence>
<name>A0A453RLZ9_AEGTS</name>
<reference evidence="1" key="3">
    <citation type="journal article" date="2017" name="Nature">
        <title>Genome sequence of the progenitor of the wheat D genome Aegilops tauschii.</title>
        <authorList>
            <person name="Luo M.C."/>
            <person name="Gu Y.Q."/>
            <person name="Puiu D."/>
            <person name="Wang H."/>
            <person name="Twardziok S.O."/>
            <person name="Deal K.R."/>
            <person name="Huo N."/>
            <person name="Zhu T."/>
            <person name="Wang L."/>
            <person name="Wang Y."/>
            <person name="McGuire P.E."/>
            <person name="Liu S."/>
            <person name="Long H."/>
            <person name="Ramasamy R.K."/>
            <person name="Rodriguez J.C."/>
            <person name="Van S.L."/>
            <person name="Yuan L."/>
            <person name="Wang Z."/>
            <person name="Xia Z."/>
            <person name="Xiao L."/>
            <person name="Anderson O.D."/>
            <person name="Ouyang S."/>
            <person name="Liang Y."/>
            <person name="Zimin A.V."/>
            <person name="Pertea G."/>
            <person name="Qi P."/>
            <person name="Bennetzen J.L."/>
            <person name="Dai X."/>
            <person name="Dawson M.W."/>
            <person name="Muller H.G."/>
            <person name="Kugler K."/>
            <person name="Rivarola-Duarte L."/>
            <person name="Spannagl M."/>
            <person name="Mayer K.F.X."/>
            <person name="Lu F.H."/>
            <person name="Bevan M.W."/>
            <person name="Leroy P."/>
            <person name="Li P."/>
            <person name="You F.M."/>
            <person name="Sun Q."/>
            <person name="Liu Z."/>
            <person name="Lyons E."/>
            <person name="Wicker T."/>
            <person name="Salzberg S.L."/>
            <person name="Devos K.M."/>
            <person name="Dvorak J."/>
        </authorList>
    </citation>
    <scope>NUCLEOTIDE SEQUENCE [LARGE SCALE GENOMIC DNA]</scope>
    <source>
        <strain evidence="1">cv. AL8/78</strain>
    </source>
</reference>
<evidence type="ECO:0008006" key="3">
    <source>
        <dbReference type="Google" id="ProtNLM"/>
    </source>
</evidence>
<evidence type="ECO:0000313" key="2">
    <source>
        <dbReference type="Proteomes" id="UP000015105"/>
    </source>
</evidence>
<protein>
    <recommendedName>
        <fullName evidence="3">DUF4283 domain-containing protein</fullName>
    </recommendedName>
</protein>